<dbReference type="Pfam" id="PF23635">
    <property type="entry name" value="Beta-prop_AT5G49610-like"/>
    <property type="match status" value="1"/>
</dbReference>
<reference evidence="2" key="2">
    <citation type="submission" date="2020-10" db="EMBL/GenBank/DDBJ databases">
        <authorList>
            <person name="Cooper E.A."/>
            <person name="Brenton Z.W."/>
            <person name="Flinn B.S."/>
            <person name="Jenkins J."/>
            <person name="Shu S."/>
            <person name="Flowers D."/>
            <person name="Luo F."/>
            <person name="Wang Y."/>
            <person name="Xia P."/>
            <person name="Barry K."/>
            <person name="Daum C."/>
            <person name="Lipzen A."/>
            <person name="Yoshinaga Y."/>
            <person name="Schmutz J."/>
            <person name="Saski C."/>
            <person name="Vermerris W."/>
            <person name="Kresovich S."/>
        </authorList>
    </citation>
    <scope>NUCLEOTIDE SEQUENCE</scope>
</reference>
<dbReference type="PANTHER" id="PTHR32133:SF386">
    <property type="entry name" value="F-BOX DOMAIN-CONTAINING PROTEIN"/>
    <property type="match status" value="1"/>
</dbReference>
<comment type="caution">
    <text evidence="2">The sequence shown here is derived from an EMBL/GenBank/DDBJ whole genome shotgun (WGS) entry which is preliminary data.</text>
</comment>
<evidence type="ECO:0000259" key="1">
    <source>
        <dbReference type="SMART" id="SM00256"/>
    </source>
</evidence>
<dbReference type="AlphaFoldDB" id="A0A921RLP0"/>
<evidence type="ECO:0000313" key="2">
    <source>
        <dbReference type="EMBL" id="KAG0541365.1"/>
    </source>
</evidence>
<dbReference type="InterPro" id="IPR001810">
    <property type="entry name" value="F-box_dom"/>
</dbReference>
<feature type="domain" description="F-box" evidence="1">
    <location>
        <begin position="11"/>
        <end position="54"/>
    </location>
</feature>
<dbReference type="EMBL" id="CM027681">
    <property type="protein sequence ID" value="KAG0541365.1"/>
    <property type="molecule type" value="Genomic_DNA"/>
</dbReference>
<sequence length="382" mass="42230">MAPRPAAAAALMDELVEEILLRIPPDDPARLLRAALVCKRWCRIVSDPGFRRRFCEFHRKPPMLGFVCTAGPWCTSGPLTSFVSTTSFRSSPARLDYRAVDARHGRVLLHGEIWNHKRKHWDDSLVVWDPITGVERARLTLPPRSRHQEANHSSGIWNVAVLCASAAVDDACDHLDCHSGPFLVVFVARGRRWGRSGMCAQVYSSEAAAWSHRIYGPRLSEHIEWVPSALAGNSMYFLCSKSVLKFDLTTREMSLIDLPQETFSSAMLRTTEDAVLGLANMCSDGLHLWSMEVGPNEVVGWAQSKVIKLTELPPGDPIDSLSLTGFAHGLDVILVCTLEGIFTIDLKSVRVTKVCQDSSLACFTFPYMSFYTPALGAAASAE</sequence>
<dbReference type="OrthoDB" id="680576at2759"/>
<gene>
    <name evidence="2" type="ORF">BDA96_02G010200</name>
</gene>
<dbReference type="InterPro" id="IPR056594">
    <property type="entry name" value="AT5G49610-like_b-prop"/>
</dbReference>
<dbReference type="Pfam" id="PF12937">
    <property type="entry name" value="F-box-like"/>
    <property type="match status" value="1"/>
</dbReference>
<proteinExistence type="predicted"/>
<dbReference type="KEGG" id="sbi:8054526"/>
<dbReference type="Gramene" id="EER97852">
    <property type="protein sequence ID" value="EER97852"/>
    <property type="gene ID" value="SORBI_3002G009500"/>
</dbReference>
<name>A0A921RLP0_SORBI</name>
<dbReference type="Proteomes" id="UP000807115">
    <property type="component" value="Chromosome 2"/>
</dbReference>
<dbReference type="SUPFAM" id="SSF81383">
    <property type="entry name" value="F-box domain"/>
    <property type="match status" value="1"/>
</dbReference>
<evidence type="ECO:0000313" key="3">
    <source>
        <dbReference type="Proteomes" id="UP000807115"/>
    </source>
</evidence>
<reference evidence="2" key="1">
    <citation type="journal article" date="2019" name="BMC Genomics">
        <title>A new reference genome for Sorghum bicolor reveals high levels of sequence similarity between sweet and grain genotypes: implications for the genetics of sugar metabolism.</title>
        <authorList>
            <person name="Cooper E.A."/>
            <person name="Brenton Z.W."/>
            <person name="Flinn B.S."/>
            <person name="Jenkins J."/>
            <person name="Shu S."/>
            <person name="Flowers D."/>
            <person name="Luo F."/>
            <person name="Wang Y."/>
            <person name="Xia P."/>
            <person name="Barry K."/>
            <person name="Daum C."/>
            <person name="Lipzen A."/>
            <person name="Yoshinaga Y."/>
            <person name="Schmutz J."/>
            <person name="Saski C."/>
            <person name="Vermerris W."/>
            <person name="Kresovich S."/>
        </authorList>
    </citation>
    <scope>NUCLEOTIDE SEQUENCE</scope>
</reference>
<protein>
    <recommendedName>
        <fullName evidence="1">F-box domain-containing protein</fullName>
    </recommendedName>
</protein>
<dbReference type="PANTHER" id="PTHR32133">
    <property type="entry name" value="OS07G0120400 PROTEIN"/>
    <property type="match status" value="1"/>
</dbReference>
<dbReference type="SMART" id="SM00256">
    <property type="entry name" value="FBOX"/>
    <property type="match status" value="1"/>
</dbReference>
<accession>A0A921RLP0</accession>
<dbReference type="Gene3D" id="1.20.1280.50">
    <property type="match status" value="1"/>
</dbReference>
<dbReference type="OMA" id="TREMEWI"/>
<organism evidence="2 3">
    <name type="scientific">Sorghum bicolor</name>
    <name type="common">Sorghum</name>
    <name type="synonym">Sorghum vulgare</name>
    <dbReference type="NCBI Taxonomy" id="4558"/>
    <lineage>
        <taxon>Eukaryota</taxon>
        <taxon>Viridiplantae</taxon>
        <taxon>Streptophyta</taxon>
        <taxon>Embryophyta</taxon>
        <taxon>Tracheophyta</taxon>
        <taxon>Spermatophyta</taxon>
        <taxon>Magnoliopsida</taxon>
        <taxon>Liliopsida</taxon>
        <taxon>Poales</taxon>
        <taxon>Poaceae</taxon>
        <taxon>PACMAD clade</taxon>
        <taxon>Panicoideae</taxon>
        <taxon>Andropogonodae</taxon>
        <taxon>Andropogoneae</taxon>
        <taxon>Sorghinae</taxon>
        <taxon>Sorghum</taxon>
    </lineage>
</organism>
<dbReference type="InterPro" id="IPR036047">
    <property type="entry name" value="F-box-like_dom_sf"/>
</dbReference>